<dbReference type="InterPro" id="IPR000835">
    <property type="entry name" value="HTH_MarR-typ"/>
</dbReference>
<keyword evidence="1" id="KW-0805">Transcription regulation</keyword>
<dbReference type="SMART" id="SM00347">
    <property type="entry name" value="HTH_MARR"/>
    <property type="match status" value="1"/>
</dbReference>
<dbReference type="Proteomes" id="UP001597277">
    <property type="component" value="Unassembled WGS sequence"/>
</dbReference>
<keyword evidence="6" id="KW-1185">Reference proteome</keyword>
<evidence type="ECO:0000256" key="3">
    <source>
        <dbReference type="ARBA" id="ARBA00023163"/>
    </source>
</evidence>
<evidence type="ECO:0000256" key="1">
    <source>
        <dbReference type="ARBA" id="ARBA00023015"/>
    </source>
</evidence>
<keyword evidence="3" id="KW-0804">Transcription</keyword>
<keyword evidence="2" id="KW-0238">DNA-binding</keyword>
<gene>
    <name evidence="5" type="ORF">ACFSE6_11970</name>
</gene>
<dbReference type="Pfam" id="PF01047">
    <property type="entry name" value="MarR"/>
    <property type="match status" value="1"/>
</dbReference>
<accession>A0ABW4L6T7</accession>
<dbReference type="EMBL" id="JBHUEE010000006">
    <property type="protein sequence ID" value="MFD1718554.1"/>
    <property type="molecule type" value="Genomic_DNA"/>
</dbReference>
<evidence type="ECO:0000259" key="4">
    <source>
        <dbReference type="PROSITE" id="PS50995"/>
    </source>
</evidence>
<name>A0ABW4L6T7_9MICO</name>
<dbReference type="Gene3D" id="1.10.10.10">
    <property type="entry name" value="Winged helix-like DNA-binding domain superfamily/Winged helix DNA-binding domain"/>
    <property type="match status" value="1"/>
</dbReference>
<dbReference type="PANTHER" id="PTHR42756">
    <property type="entry name" value="TRANSCRIPTIONAL REGULATOR, MARR"/>
    <property type="match status" value="1"/>
</dbReference>
<dbReference type="InterPro" id="IPR023187">
    <property type="entry name" value="Tscrpt_reg_MarR-type_CS"/>
</dbReference>
<proteinExistence type="predicted"/>
<sequence>MERTANLLGAASLALTDLSLSAATQARRLSTSSAAALVSLAAHPGLSVSELGRRVKLSQPAAARMVDSLETAGLVAKVPSSVNRRWVTVRPTRLGSALARQLLTGRNTPLVGVVSKLDESDQQTLAGLLEKLLAHVYAEVGEGQRICRLCDRKSCTRSAPCPVGECERAEET</sequence>
<dbReference type="SUPFAM" id="SSF46785">
    <property type="entry name" value="Winged helix' DNA-binding domain"/>
    <property type="match status" value="1"/>
</dbReference>
<dbReference type="InterPro" id="IPR036390">
    <property type="entry name" value="WH_DNA-bd_sf"/>
</dbReference>
<dbReference type="PRINTS" id="PR00598">
    <property type="entry name" value="HTHMARR"/>
</dbReference>
<dbReference type="RefSeq" id="WP_388007077.1">
    <property type="nucleotide sequence ID" value="NZ_JBHUEE010000006.1"/>
</dbReference>
<dbReference type="PANTHER" id="PTHR42756:SF1">
    <property type="entry name" value="TRANSCRIPTIONAL REPRESSOR OF EMRAB OPERON"/>
    <property type="match status" value="1"/>
</dbReference>
<evidence type="ECO:0000313" key="5">
    <source>
        <dbReference type="EMBL" id="MFD1718554.1"/>
    </source>
</evidence>
<dbReference type="InterPro" id="IPR036388">
    <property type="entry name" value="WH-like_DNA-bd_sf"/>
</dbReference>
<evidence type="ECO:0000313" key="6">
    <source>
        <dbReference type="Proteomes" id="UP001597277"/>
    </source>
</evidence>
<reference evidence="6" key="1">
    <citation type="journal article" date="2019" name="Int. J. Syst. Evol. Microbiol.">
        <title>The Global Catalogue of Microorganisms (GCM) 10K type strain sequencing project: providing services to taxonomists for standard genome sequencing and annotation.</title>
        <authorList>
            <consortium name="The Broad Institute Genomics Platform"/>
            <consortium name="The Broad Institute Genome Sequencing Center for Infectious Disease"/>
            <person name="Wu L."/>
            <person name="Ma J."/>
        </authorList>
    </citation>
    <scope>NUCLEOTIDE SEQUENCE [LARGE SCALE GENOMIC DNA]</scope>
    <source>
        <strain evidence="6">JCM 17130</strain>
    </source>
</reference>
<evidence type="ECO:0000256" key="2">
    <source>
        <dbReference type="ARBA" id="ARBA00023125"/>
    </source>
</evidence>
<protein>
    <submittedName>
        <fullName evidence="5">MarR family winged helix-turn-helix transcriptional regulator</fullName>
    </submittedName>
</protein>
<dbReference type="PROSITE" id="PS01117">
    <property type="entry name" value="HTH_MARR_1"/>
    <property type="match status" value="1"/>
</dbReference>
<organism evidence="5 6">
    <name type="scientific">Georgenia deserti</name>
    <dbReference type="NCBI Taxonomy" id="2093781"/>
    <lineage>
        <taxon>Bacteria</taxon>
        <taxon>Bacillati</taxon>
        <taxon>Actinomycetota</taxon>
        <taxon>Actinomycetes</taxon>
        <taxon>Micrococcales</taxon>
        <taxon>Bogoriellaceae</taxon>
        <taxon>Georgenia</taxon>
    </lineage>
</organism>
<dbReference type="PROSITE" id="PS50995">
    <property type="entry name" value="HTH_MARR_2"/>
    <property type="match status" value="1"/>
</dbReference>
<comment type="caution">
    <text evidence="5">The sequence shown here is derived from an EMBL/GenBank/DDBJ whole genome shotgun (WGS) entry which is preliminary data.</text>
</comment>
<feature type="domain" description="HTH marR-type" evidence="4">
    <location>
        <begin position="1"/>
        <end position="134"/>
    </location>
</feature>